<dbReference type="SUPFAM" id="SSF53822">
    <property type="entry name" value="Periplasmic binding protein-like I"/>
    <property type="match status" value="1"/>
</dbReference>
<dbReference type="Gene3D" id="1.10.260.40">
    <property type="entry name" value="lambda repressor-like DNA-binding domains"/>
    <property type="match status" value="1"/>
</dbReference>
<dbReference type="Gene3D" id="3.40.50.2300">
    <property type="match status" value="2"/>
</dbReference>
<dbReference type="Proteomes" id="UP000242263">
    <property type="component" value="Unassembled WGS sequence"/>
</dbReference>
<dbReference type="Pfam" id="PF00356">
    <property type="entry name" value="LacI"/>
    <property type="match status" value="1"/>
</dbReference>
<dbReference type="InterPro" id="IPR028082">
    <property type="entry name" value="Peripla_BP_I"/>
</dbReference>
<comment type="caution">
    <text evidence="6">The sequence shown here is derived from an EMBL/GenBank/DDBJ whole genome shotgun (WGS) entry which is preliminary data.</text>
</comment>
<dbReference type="CDD" id="cd01392">
    <property type="entry name" value="HTH_LacI"/>
    <property type="match status" value="1"/>
</dbReference>
<dbReference type="InterPro" id="IPR010982">
    <property type="entry name" value="Lambda_DNA-bd_dom_sf"/>
</dbReference>
<dbReference type="CDD" id="cd06288">
    <property type="entry name" value="PBP1_sucrose_transcription_regulator"/>
    <property type="match status" value="1"/>
</dbReference>
<dbReference type="SMART" id="SM00354">
    <property type="entry name" value="HTH_LACI"/>
    <property type="match status" value="1"/>
</dbReference>
<reference evidence="6 7" key="1">
    <citation type="submission" date="2017-12" db="EMBL/GenBank/DDBJ databases">
        <title>Phylogenetic diversity of female urinary microbiome.</title>
        <authorList>
            <person name="Thomas-White K."/>
            <person name="Wolfe A.J."/>
        </authorList>
    </citation>
    <scope>NUCLEOTIDE SEQUENCE [LARGE SCALE GENOMIC DNA]</scope>
    <source>
        <strain evidence="6 7">UMB0064</strain>
    </source>
</reference>
<dbReference type="Pfam" id="PF13377">
    <property type="entry name" value="Peripla_BP_3"/>
    <property type="match status" value="1"/>
</dbReference>
<dbReference type="GO" id="GO:0003700">
    <property type="term" value="F:DNA-binding transcription factor activity"/>
    <property type="evidence" value="ECO:0007669"/>
    <property type="project" value="TreeGrafter"/>
</dbReference>
<dbReference type="PROSITE" id="PS50932">
    <property type="entry name" value="HTH_LACI_2"/>
    <property type="match status" value="1"/>
</dbReference>
<sequence>MTTMKEISQIAGVSISTVSLVLNNRDSGRIKPAIAEKIRKIAKDLGYSPNLMARGLRTSQTHILGFLSEEVATTPYAGLMILGAQDAASKYGYVIMTVSTDGASNEETEITALQRYGVDGFFIAKMSNRRATVPDSLRDYHTILVNATDAMNDSTAQKDSFASVHRTGIVPDEVSIGYDATKHLIAAGCTRIAYIGCEEPMLAEGLRLEGYKKALHEAGLPFDKDLAIQVHHNDDALSKVRALMDTHKPDGFFCFNDARAWYVYDTAARKGLTIGKDIQVVGVDNHRVLAETLSPRLSTVELPHYEMGYWAACKLISLIENKDPRSFELPETTAPLPALSSNGDVTIHCTLVEKNSVYTQE</sequence>
<dbReference type="EMBL" id="PKGU01000002">
    <property type="protein sequence ID" value="PKZ15618.1"/>
    <property type="molecule type" value="Genomic_DNA"/>
</dbReference>
<keyword evidence="1" id="KW-0678">Repressor</keyword>
<feature type="domain" description="HTH lacI-type" evidence="5">
    <location>
        <begin position="2"/>
        <end position="58"/>
    </location>
</feature>
<evidence type="ECO:0000313" key="6">
    <source>
        <dbReference type="EMBL" id="PKZ15618.1"/>
    </source>
</evidence>
<name>A0A2I1M673_9BIFI</name>
<dbReference type="AlphaFoldDB" id="A0A2I1M673"/>
<evidence type="ECO:0000256" key="3">
    <source>
        <dbReference type="ARBA" id="ARBA00023125"/>
    </source>
</evidence>
<accession>A0A2I1M673</accession>
<gene>
    <name evidence="6" type="ORF">CYJ32_04465</name>
</gene>
<evidence type="ECO:0000256" key="4">
    <source>
        <dbReference type="ARBA" id="ARBA00023163"/>
    </source>
</evidence>
<dbReference type="PANTHER" id="PTHR30146">
    <property type="entry name" value="LACI-RELATED TRANSCRIPTIONAL REPRESSOR"/>
    <property type="match status" value="1"/>
</dbReference>
<keyword evidence="2" id="KW-0805">Transcription regulation</keyword>
<dbReference type="RefSeq" id="WP_049217335.1">
    <property type="nucleotide sequence ID" value="NZ_JVKN01000015.1"/>
</dbReference>
<keyword evidence="4" id="KW-0804">Transcription</keyword>
<dbReference type="InterPro" id="IPR000843">
    <property type="entry name" value="HTH_LacI"/>
</dbReference>
<dbReference type="InterPro" id="IPR046335">
    <property type="entry name" value="LacI/GalR-like_sensor"/>
</dbReference>
<organism evidence="6 7">
    <name type="scientific">Alloscardovia omnicolens</name>
    <dbReference type="NCBI Taxonomy" id="419015"/>
    <lineage>
        <taxon>Bacteria</taxon>
        <taxon>Bacillati</taxon>
        <taxon>Actinomycetota</taxon>
        <taxon>Actinomycetes</taxon>
        <taxon>Bifidobacteriales</taxon>
        <taxon>Bifidobacteriaceae</taxon>
        <taxon>Alloscardovia</taxon>
    </lineage>
</organism>
<evidence type="ECO:0000256" key="1">
    <source>
        <dbReference type="ARBA" id="ARBA00022491"/>
    </source>
</evidence>
<evidence type="ECO:0000313" key="7">
    <source>
        <dbReference type="Proteomes" id="UP000242263"/>
    </source>
</evidence>
<dbReference type="SUPFAM" id="SSF47413">
    <property type="entry name" value="lambda repressor-like DNA-binding domains"/>
    <property type="match status" value="1"/>
</dbReference>
<dbReference type="PANTHER" id="PTHR30146:SF148">
    <property type="entry name" value="HTH-TYPE TRANSCRIPTIONAL REPRESSOR PURR-RELATED"/>
    <property type="match status" value="1"/>
</dbReference>
<dbReference type="GO" id="GO:0000976">
    <property type="term" value="F:transcription cis-regulatory region binding"/>
    <property type="evidence" value="ECO:0007669"/>
    <property type="project" value="TreeGrafter"/>
</dbReference>
<proteinExistence type="predicted"/>
<evidence type="ECO:0000259" key="5">
    <source>
        <dbReference type="PROSITE" id="PS50932"/>
    </source>
</evidence>
<keyword evidence="3 6" id="KW-0238">DNA-binding</keyword>
<evidence type="ECO:0000256" key="2">
    <source>
        <dbReference type="ARBA" id="ARBA00023015"/>
    </source>
</evidence>
<protein>
    <submittedName>
        <fullName evidence="6">LacI family DNA-binding transcriptional regulator</fullName>
    </submittedName>
</protein>